<name>A0A0D2C510_9EURO</name>
<organism evidence="1 2">
    <name type="scientific">Cladophialophora immunda</name>
    <dbReference type="NCBI Taxonomy" id="569365"/>
    <lineage>
        <taxon>Eukaryota</taxon>
        <taxon>Fungi</taxon>
        <taxon>Dikarya</taxon>
        <taxon>Ascomycota</taxon>
        <taxon>Pezizomycotina</taxon>
        <taxon>Eurotiomycetes</taxon>
        <taxon>Chaetothyriomycetidae</taxon>
        <taxon>Chaetothyriales</taxon>
        <taxon>Herpotrichiellaceae</taxon>
        <taxon>Cladophialophora</taxon>
    </lineage>
</organism>
<evidence type="ECO:0000313" key="2">
    <source>
        <dbReference type="Proteomes" id="UP000054466"/>
    </source>
</evidence>
<gene>
    <name evidence="1" type="ORF">PV07_08676</name>
</gene>
<accession>A0A0D2C510</accession>
<dbReference type="Gene3D" id="3.40.50.720">
    <property type="entry name" value="NAD(P)-binding Rossmann-like Domain"/>
    <property type="match status" value="1"/>
</dbReference>
<protein>
    <submittedName>
        <fullName evidence="1">Uncharacterized protein</fullName>
    </submittedName>
</protein>
<reference evidence="1 2" key="1">
    <citation type="submission" date="2015-01" db="EMBL/GenBank/DDBJ databases">
        <title>The Genome Sequence of Cladophialophora immunda CBS83496.</title>
        <authorList>
            <consortium name="The Broad Institute Genomics Platform"/>
            <person name="Cuomo C."/>
            <person name="de Hoog S."/>
            <person name="Gorbushina A."/>
            <person name="Stielow B."/>
            <person name="Teixiera M."/>
            <person name="Abouelleil A."/>
            <person name="Chapman S.B."/>
            <person name="Priest M."/>
            <person name="Young S.K."/>
            <person name="Wortman J."/>
            <person name="Nusbaum C."/>
            <person name="Birren B."/>
        </authorList>
    </citation>
    <scope>NUCLEOTIDE SEQUENCE [LARGE SCALE GENOMIC DNA]</scope>
    <source>
        <strain evidence="1 2">CBS 83496</strain>
    </source>
</reference>
<keyword evidence="2" id="KW-1185">Reference proteome</keyword>
<proteinExistence type="predicted"/>
<dbReference type="VEuPathDB" id="FungiDB:PV07_08676"/>
<sequence length="96" mass="10865">MSDALKKLPVAVDYVFFCAYVAHTHPAETPTINVAMLQNFLDALGSSGVAKTLKRIILVNPVPKQYGVHLGQPKNLMHKRDPRLEGEPWPRNFYYE</sequence>
<dbReference type="EMBL" id="KN847044">
    <property type="protein sequence ID" value="KIW25510.1"/>
    <property type="molecule type" value="Genomic_DNA"/>
</dbReference>
<evidence type="ECO:0000313" key="1">
    <source>
        <dbReference type="EMBL" id="KIW25510.1"/>
    </source>
</evidence>
<dbReference type="OrthoDB" id="1731983at2759"/>
<dbReference type="Proteomes" id="UP000054466">
    <property type="component" value="Unassembled WGS sequence"/>
</dbReference>
<dbReference type="HOGENOM" id="CLU_2359530_0_0_1"/>
<dbReference type="PANTHER" id="PTHR32487:SF0">
    <property type="entry name" value="3-OXO-DELTA(4,5)-STEROID 5-BETA-REDUCTASE"/>
    <property type="match status" value="1"/>
</dbReference>
<dbReference type="AlphaFoldDB" id="A0A0D2C510"/>
<dbReference type="RefSeq" id="XP_016245726.1">
    <property type="nucleotide sequence ID" value="XM_016395870.1"/>
</dbReference>
<dbReference type="GeneID" id="27347870"/>
<dbReference type="STRING" id="569365.A0A0D2C510"/>
<dbReference type="PANTHER" id="PTHR32487">
    <property type="entry name" value="3-OXO-DELTA(4,5)-STEROID 5-BETA-REDUCTASE"/>
    <property type="match status" value="1"/>
</dbReference>